<feature type="compositionally biased region" description="Polar residues" evidence="1">
    <location>
        <begin position="16"/>
        <end position="25"/>
    </location>
</feature>
<sequence length="120" mass="12752">MSAASSSSSEELSPRQIPTTNQSPAISPLALPTSNGTNNDNDTNDYIGGTIPRAPLDRIVEHVRADHIQLQNRSRVGSVLGISFKTTGLKHPTYATIEGGNKYKAKRKGGMRDVSPPAAP</sequence>
<dbReference type="OrthoDB" id="3548303at2759"/>
<gene>
    <name evidence="2" type="ORF">RAG0_01724</name>
</gene>
<feature type="region of interest" description="Disordered" evidence="1">
    <location>
        <begin position="1"/>
        <end position="49"/>
    </location>
</feature>
<name>A0A1E1JYM8_9HELO</name>
<dbReference type="EMBL" id="FJUX01000006">
    <property type="protein sequence ID" value="CZS90822.1"/>
    <property type="molecule type" value="Genomic_DNA"/>
</dbReference>
<proteinExistence type="predicted"/>
<protein>
    <submittedName>
        <fullName evidence="2">Uncharacterized protein</fullName>
    </submittedName>
</protein>
<accession>A0A1E1JYM8</accession>
<dbReference type="AlphaFoldDB" id="A0A1E1JYM8"/>
<evidence type="ECO:0000256" key="1">
    <source>
        <dbReference type="SAM" id="MobiDB-lite"/>
    </source>
</evidence>
<evidence type="ECO:0000313" key="3">
    <source>
        <dbReference type="Proteomes" id="UP000178912"/>
    </source>
</evidence>
<feature type="region of interest" description="Disordered" evidence="1">
    <location>
        <begin position="100"/>
        <end position="120"/>
    </location>
</feature>
<evidence type="ECO:0000313" key="2">
    <source>
        <dbReference type="EMBL" id="CZS90822.1"/>
    </source>
</evidence>
<keyword evidence="3" id="KW-1185">Reference proteome</keyword>
<feature type="compositionally biased region" description="Low complexity" evidence="1">
    <location>
        <begin position="1"/>
        <end position="11"/>
    </location>
</feature>
<feature type="compositionally biased region" description="Low complexity" evidence="1">
    <location>
        <begin position="35"/>
        <end position="49"/>
    </location>
</feature>
<organism evidence="2 3">
    <name type="scientific">Rhynchosporium agropyri</name>
    <dbReference type="NCBI Taxonomy" id="914238"/>
    <lineage>
        <taxon>Eukaryota</taxon>
        <taxon>Fungi</taxon>
        <taxon>Dikarya</taxon>
        <taxon>Ascomycota</taxon>
        <taxon>Pezizomycotina</taxon>
        <taxon>Leotiomycetes</taxon>
        <taxon>Helotiales</taxon>
        <taxon>Ploettnerulaceae</taxon>
        <taxon>Rhynchosporium</taxon>
    </lineage>
</organism>
<dbReference type="Proteomes" id="UP000178912">
    <property type="component" value="Unassembled WGS sequence"/>
</dbReference>
<reference evidence="3" key="1">
    <citation type="submission" date="2016-03" db="EMBL/GenBank/DDBJ databases">
        <authorList>
            <person name="Guldener U."/>
        </authorList>
    </citation>
    <scope>NUCLEOTIDE SEQUENCE [LARGE SCALE GENOMIC DNA]</scope>
    <source>
        <strain evidence="3">04CH-RAC-A.6.1</strain>
    </source>
</reference>